<protein>
    <submittedName>
        <fullName evidence="2">Uncharacterized protein</fullName>
    </submittedName>
</protein>
<accession>H0ESQ5</accession>
<dbReference type="HOGENOM" id="CLU_1461457_0_0_1"/>
<evidence type="ECO:0000313" key="2">
    <source>
        <dbReference type="EMBL" id="EHK98447.1"/>
    </source>
</evidence>
<organism evidence="2 3">
    <name type="scientific">Glarea lozoyensis (strain ATCC 74030 / MF5533)</name>
    <dbReference type="NCBI Taxonomy" id="1104152"/>
    <lineage>
        <taxon>Eukaryota</taxon>
        <taxon>Fungi</taxon>
        <taxon>Dikarya</taxon>
        <taxon>Ascomycota</taxon>
        <taxon>Pezizomycotina</taxon>
        <taxon>Leotiomycetes</taxon>
        <taxon>Helotiales</taxon>
        <taxon>Helotiaceae</taxon>
        <taxon>Glarea</taxon>
    </lineage>
</organism>
<dbReference type="AlphaFoldDB" id="H0ESQ5"/>
<dbReference type="OrthoDB" id="5278722at2759"/>
<comment type="caution">
    <text evidence="2">The sequence shown here is derived from an EMBL/GenBank/DDBJ whole genome shotgun (WGS) entry which is preliminary data.</text>
</comment>
<dbReference type="InParanoid" id="H0ESQ5"/>
<reference evidence="2 3" key="1">
    <citation type="journal article" date="2012" name="Eukaryot. Cell">
        <title>Genome sequence of the fungus Glarea lozoyensis: the first genome sequence of a species from the Helotiaceae family.</title>
        <authorList>
            <person name="Youssar L."/>
            <person name="Gruening B.A."/>
            <person name="Erxleben A."/>
            <person name="Guenther S."/>
            <person name="Huettel W."/>
        </authorList>
    </citation>
    <scope>NUCLEOTIDE SEQUENCE [LARGE SCALE GENOMIC DNA]</scope>
    <source>
        <strain evidence="3">ATCC 74030 / MF5533</strain>
    </source>
</reference>
<feature type="compositionally biased region" description="Polar residues" evidence="1">
    <location>
        <begin position="1"/>
        <end position="11"/>
    </location>
</feature>
<name>H0ESQ5_GLAL7</name>
<keyword evidence="3" id="KW-1185">Reference proteome</keyword>
<feature type="region of interest" description="Disordered" evidence="1">
    <location>
        <begin position="1"/>
        <end position="28"/>
    </location>
</feature>
<evidence type="ECO:0000313" key="3">
    <source>
        <dbReference type="Proteomes" id="UP000005446"/>
    </source>
</evidence>
<gene>
    <name evidence="2" type="ORF">M7I_5748</name>
</gene>
<proteinExistence type="predicted"/>
<sequence>MIQWMKSNSIENEAPETPEGSPDVTQDPRESQFLEKDFYYYNVARQVLDMIVEHQLEKTGISDASGLGKGSSPFKRVQTPCLSESQLHEDLGENFDELNGYLLCKTPDEYMFWDAFNIGSVAKRSIGSGAATMISDRPELHHLLLLGSEILWQTMFSLLSQSYPRAMRPVNGVEPIDVIQAVDFQ</sequence>
<dbReference type="Proteomes" id="UP000005446">
    <property type="component" value="Unassembled WGS sequence"/>
</dbReference>
<evidence type="ECO:0000256" key="1">
    <source>
        <dbReference type="SAM" id="MobiDB-lite"/>
    </source>
</evidence>
<dbReference type="EMBL" id="AGUE01000150">
    <property type="protein sequence ID" value="EHK98447.1"/>
    <property type="molecule type" value="Genomic_DNA"/>
</dbReference>